<keyword evidence="1" id="KW-0812">Transmembrane</keyword>
<feature type="domain" description="DUF2427" evidence="2">
    <location>
        <begin position="30"/>
        <end position="125"/>
    </location>
</feature>
<evidence type="ECO:0000259" key="3">
    <source>
        <dbReference type="Pfam" id="PF10355"/>
    </source>
</evidence>
<gene>
    <name evidence="4" type="ORF">BCR37DRAFT_120851</name>
</gene>
<feature type="transmembrane region" description="Helical" evidence="1">
    <location>
        <begin position="315"/>
        <end position="334"/>
    </location>
</feature>
<dbReference type="OrthoDB" id="4005299at2759"/>
<sequence length="486" mass="53627">MTHAHNTTHPIFADWTTFSTADKPASYIFQSDARGVLIAHVLCMLAAALLLLPLVLFPPATKRLPSRWPARFLRPALHIALCLSLIIGVAFASIHRQATEDLYQHALHRTFGFALVLYVLVTSSLSFVPQVKALLDKQAPVDADFVPLSQLDDMQAGDVSPTGSFASGQSQETLPCFESDGPQGDCHAAATYTTLQQRAARLVENFHKVFLVVTFYAQILLGLATLGGLFRGHEIYNGLAHWIKASVFFIFGLWVFLRYLGITASSGMAWNAPHNGTRLLTAEQIECGLIFTYGVLNLFLERLGHTKEPISHTDIQHMSIALLYACAGGVGLLLESQLLRRLTLSPHSSRDTRRPVLNIMPLLVTFFTGLLMSQHHQDTELASTVHAIWGYFFCIASVFRLLTYLSIFARPDIMQDTMPSRPPTEALVAFSLVAGALVFMASSRDAVQSIEYYDVHTFFVVSLAAAASLCVIVWTCFLTVIMHLST</sequence>
<evidence type="ECO:0000256" key="1">
    <source>
        <dbReference type="SAM" id="Phobius"/>
    </source>
</evidence>
<dbReference type="EMBL" id="MCFI01000019">
    <property type="protein sequence ID" value="ORY77731.1"/>
    <property type="molecule type" value="Genomic_DNA"/>
</dbReference>
<dbReference type="Proteomes" id="UP000193685">
    <property type="component" value="Unassembled WGS sequence"/>
</dbReference>
<feature type="transmembrane region" description="Helical" evidence="1">
    <location>
        <begin position="209"/>
        <end position="230"/>
    </location>
</feature>
<organism evidence="4 5">
    <name type="scientific">Protomyces lactucae-debilis</name>
    <dbReference type="NCBI Taxonomy" id="2754530"/>
    <lineage>
        <taxon>Eukaryota</taxon>
        <taxon>Fungi</taxon>
        <taxon>Dikarya</taxon>
        <taxon>Ascomycota</taxon>
        <taxon>Taphrinomycotina</taxon>
        <taxon>Taphrinomycetes</taxon>
        <taxon>Taphrinales</taxon>
        <taxon>Protomycetaceae</taxon>
        <taxon>Protomyces</taxon>
    </lineage>
</organism>
<feature type="transmembrane region" description="Helical" evidence="1">
    <location>
        <begin position="76"/>
        <end position="94"/>
    </location>
</feature>
<dbReference type="PANTHER" id="PTHR31685">
    <property type="entry name" value="INTEGRAL MEMBRANE PROTEIN (AFU_ORTHOLOGUE AFUA_6G12730)-RELATED"/>
    <property type="match status" value="1"/>
</dbReference>
<feature type="transmembrane region" description="Helical" evidence="1">
    <location>
        <begin position="106"/>
        <end position="128"/>
    </location>
</feature>
<feature type="transmembrane region" description="Helical" evidence="1">
    <location>
        <begin position="36"/>
        <end position="56"/>
    </location>
</feature>
<dbReference type="Pfam" id="PF10348">
    <property type="entry name" value="DUF2427"/>
    <property type="match status" value="1"/>
</dbReference>
<dbReference type="RefSeq" id="XP_040723116.1">
    <property type="nucleotide sequence ID" value="XM_040865990.1"/>
</dbReference>
<comment type="caution">
    <text evidence="4">The sequence shown here is derived from an EMBL/GenBank/DDBJ whole genome shotgun (WGS) entry which is preliminary data.</text>
</comment>
<dbReference type="InterPro" id="IPR018825">
    <property type="entry name" value="DUF2427"/>
</dbReference>
<proteinExistence type="predicted"/>
<evidence type="ECO:0000313" key="4">
    <source>
        <dbReference type="EMBL" id="ORY77731.1"/>
    </source>
</evidence>
<dbReference type="AlphaFoldDB" id="A0A1Y2F1G6"/>
<reference evidence="4 5" key="1">
    <citation type="submission" date="2016-07" db="EMBL/GenBank/DDBJ databases">
        <title>Pervasive Adenine N6-methylation of Active Genes in Fungi.</title>
        <authorList>
            <consortium name="DOE Joint Genome Institute"/>
            <person name="Mondo S.J."/>
            <person name="Dannebaum R.O."/>
            <person name="Kuo R.C."/>
            <person name="Labutti K."/>
            <person name="Haridas S."/>
            <person name="Kuo A."/>
            <person name="Salamov A."/>
            <person name="Ahrendt S.R."/>
            <person name="Lipzen A."/>
            <person name="Sullivan W."/>
            <person name="Andreopoulos W.B."/>
            <person name="Clum A."/>
            <person name="Lindquist E."/>
            <person name="Daum C."/>
            <person name="Ramamoorthy G.K."/>
            <person name="Gryganskyi A."/>
            <person name="Culley D."/>
            <person name="Magnuson J.K."/>
            <person name="James T.Y."/>
            <person name="O'Malley M.A."/>
            <person name="Stajich J.E."/>
            <person name="Spatafora J.W."/>
            <person name="Visel A."/>
            <person name="Grigoriev I.V."/>
        </authorList>
    </citation>
    <scope>NUCLEOTIDE SEQUENCE [LARGE SCALE GENOMIC DNA]</scope>
    <source>
        <strain evidence="4 5">12-1054</strain>
    </source>
</reference>
<keyword evidence="1" id="KW-0472">Membrane</keyword>
<dbReference type="GeneID" id="63782589"/>
<keyword evidence="5" id="KW-1185">Reference proteome</keyword>
<feature type="transmembrane region" description="Helical" evidence="1">
    <location>
        <begin position="426"/>
        <end position="443"/>
    </location>
</feature>
<name>A0A1Y2F1G6_PROLT</name>
<dbReference type="Pfam" id="PF10355">
    <property type="entry name" value="Ytp1"/>
    <property type="match status" value="1"/>
</dbReference>
<protein>
    <recommendedName>
        <fullName evidence="6">Protein YTP1-like C-terminal domain-containing protein</fullName>
    </recommendedName>
</protein>
<dbReference type="InterPro" id="IPR018827">
    <property type="entry name" value="YTP1_C"/>
</dbReference>
<feature type="transmembrane region" description="Helical" evidence="1">
    <location>
        <begin position="386"/>
        <end position="405"/>
    </location>
</feature>
<evidence type="ECO:0000259" key="2">
    <source>
        <dbReference type="Pfam" id="PF10348"/>
    </source>
</evidence>
<feature type="transmembrane region" description="Helical" evidence="1">
    <location>
        <begin position="355"/>
        <end position="374"/>
    </location>
</feature>
<keyword evidence="1" id="KW-1133">Transmembrane helix</keyword>
<evidence type="ECO:0008006" key="6">
    <source>
        <dbReference type="Google" id="ProtNLM"/>
    </source>
</evidence>
<dbReference type="STRING" id="56484.A0A1Y2F1G6"/>
<evidence type="ECO:0000313" key="5">
    <source>
        <dbReference type="Proteomes" id="UP000193685"/>
    </source>
</evidence>
<feature type="transmembrane region" description="Helical" evidence="1">
    <location>
        <begin position="242"/>
        <end position="261"/>
    </location>
</feature>
<feature type="transmembrane region" description="Helical" evidence="1">
    <location>
        <begin position="455"/>
        <end position="481"/>
    </location>
</feature>
<dbReference type="PANTHER" id="PTHR31685:SF3">
    <property type="entry name" value="INTEGRAL MEMBRANE PROTEIN (AFU_ORTHOLOGUE AFUA_6G12730)"/>
    <property type="match status" value="1"/>
</dbReference>
<accession>A0A1Y2F1G6</accession>
<feature type="domain" description="Protein YTP1-like C-terminal" evidence="3">
    <location>
        <begin position="215"/>
        <end position="481"/>
    </location>
</feature>